<keyword evidence="1" id="KW-0812">Transmembrane</keyword>
<dbReference type="PANTHER" id="PTHR47704">
    <property type="entry name" value="POTASSIUM TRANSPORTER KIMA"/>
    <property type="match status" value="1"/>
</dbReference>
<feature type="transmembrane region" description="Helical" evidence="1">
    <location>
        <begin position="338"/>
        <end position="357"/>
    </location>
</feature>
<reference evidence="2 3" key="1">
    <citation type="journal article" date="2015" name="Genome Biol. Evol.">
        <title>Characterization of Three Mycobacterium spp. with Potential Use in Bioremediation by Genome Sequencing and Comparative Genomics.</title>
        <authorList>
            <person name="Das S."/>
            <person name="Pettersson B.M."/>
            <person name="Behra P.R."/>
            <person name="Ramesh M."/>
            <person name="Dasgupta S."/>
            <person name="Bhattacharya A."/>
            <person name="Kirsebom L.A."/>
        </authorList>
    </citation>
    <scope>NUCLEOTIDE SEQUENCE [LARGE SCALE GENOMIC DNA]</scope>
    <source>
        <strain evidence="2 3">DSM 43826</strain>
    </source>
</reference>
<feature type="transmembrane region" description="Helical" evidence="1">
    <location>
        <begin position="418"/>
        <end position="436"/>
    </location>
</feature>
<dbReference type="STRING" id="37916.MCHLDSM_03960"/>
<keyword evidence="3" id="KW-1185">Reference proteome</keyword>
<dbReference type="Gene3D" id="1.20.1740.10">
    <property type="entry name" value="Amino acid/polyamine transporter I"/>
    <property type="match status" value="1"/>
</dbReference>
<proteinExistence type="predicted"/>
<feature type="transmembrane region" description="Helical" evidence="1">
    <location>
        <begin position="192"/>
        <end position="213"/>
    </location>
</feature>
<accession>A0A0J6VSL6</accession>
<gene>
    <name evidence="2" type="ORF">MCHLDSM_03960</name>
</gene>
<feature type="transmembrane region" description="Helical" evidence="1">
    <location>
        <begin position="154"/>
        <end position="172"/>
    </location>
</feature>
<dbReference type="RefSeq" id="WP_013470214.1">
    <property type="nucleotide sequence ID" value="NZ_JYNL01000043.1"/>
</dbReference>
<comment type="caution">
    <text evidence="2">The sequence shown here is derived from an EMBL/GenBank/DDBJ whole genome shotgun (WGS) entry which is preliminary data.</text>
</comment>
<feature type="transmembrane region" description="Helical" evidence="1">
    <location>
        <begin position="129"/>
        <end position="147"/>
    </location>
</feature>
<name>A0A0J6VSL6_9MYCO</name>
<evidence type="ECO:0000313" key="2">
    <source>
        <dbReference type="EMBL" id="KMO72477.1"/>
    </source>
</evidence>
<dbReference type="InterPro" id="IPR053153">
    <property type="entry name" value="APC_K+_Transporter"/>
</dbReference>
<sequence length="468" mass="47878">MRPRQSGLQPQRVLLLVAFAFAVMADPVSSVAYAIEAALRALDGDLGLLLPTMTMVIAVIAVVTLNYHQIVARYPAGGGAAAAVGDAFGERWAFVPIAALVVDFTLTIAISAAAGASAIIAYLPALGGWRLPLALALIVGVAGLTWFGHLGRAVFATMTLTFLALAVVVLVYGLAAHPQPQATSVPATSSPAAAVVLAFPVAMALATGVEAPASAIAQLDQLDGTGRRRFGRITLWLTLAIVGIITLGLTAQAVHLRIGVPGPDSTQIAELARIAAPGPVFAAFQLATTLLLLSAASSSFQAGPGLLKALAAGHDSAEPSLGILPAGLGRTNSHYTPYWGVLIFVVGSAALVTAAGGNDQRLVLFYAVAVFLSFLAGMLAMTRLSYRARQPATLAVNAAGALVVGFTLAVNLTRGAPLASMAATGLIALILHRLWVRSGRPSGIQQASCQCQVTRTAPGLARRAKGKG</sequence>
<protein>
    <recommendedName>
        <fullName evidence="4">Amino acid permease</fullName>
    </recommendedName>
</protein>
<keyword evidence="1" id="KW-1133">Transmembrane helix</keyword>
<dbReference type="Proteomes" id="UP000036513">
    <property type="component" value="Unassembled WGS sequence"/>
</dbReference>
<dbReference type="EMBL" id="JYNL01000043">
    <property type="protein sequence ID" value="KMO72477.1"/>
    <property type="molecule type" value="Genomic_DNA"/>
</dbReference>
<feature type="transmembrane region" description="Helical" evidence="1">
    <location>
        <begin position="233"/>
        <end position="254"/>
    </location>
</feature>
<feature type="transmembrane region" description="Helical" evidence="1">
    <location>
        <begin position="363"/>
        <end position="382"/>
    </location>
</feature>
<evidence type="ECO:0008006" key="4">
    <source>
        <dbReference type="Google" id="ProtNLM"/>
    </source>
</evidence>
<feature type="transmembrane region" description="Helical" evidence="1">
    <location>
        <begin position="394"/>
        <end position="412"/>
    </location>
</feature>
<organism evidence="2 3">
    <name type="scientific">Mycolicibacterium chlorophenolicum</name>
    <dbReference type="NCBI Taxonomy" id="37916"/>
    <lineage>
        <taxon>Bacteria</taxon>
        <taxon>Bacillati</taxon>
        <taxon>Actinomycetota</taxon>
        <taxon>Actinomycetes</taxon>
        <taxon>Mycobacteriales</taxon>
        <taxon>Mycobacteriaceae</taxon>
        <taxon>Mycolicibacterium</taxon>
    </lineage>
</organism>
<feature type="transmembrane region" description="Helical" evidence="1">
    <location>
        <begin position="48"/>
        <end position="67"/>
    </location>
</feature>
<feature type="transmembrane region" description="Helical" evidence="1">
    <location>
        <begin position="274"/>
        <end position="293"/>
    </location>
</feature>
<dbReference type="AlphaFoldDB" id="A0A0J6VSL6"/>
<feature type="transmembrane region" description="Helical" evidence="1">
    <location>
        <begin position="97"/>
        <end position="123"/>
    </location>
</feature>
<dbReference type="PATRIC" id="fig|37916.4.peg.3926"/>
<evidence type="ECO:0000313" key="3">
    <source>
        <dbReference type="Proteomes" id="UP000036513"/>
    </source>
</evidence>
<dbReference type="PANTHER" id="PTHR47704:SF1">
    <property type="entry name" value="POTASSIUM TRANSPORTER KIMA"/>
    <property type="match status" value="1"/>
</dbReference>
<evidence type="ECO:0000256" key="1">
    <source>
        <dbReference type="SAM" id="Phobius"/>
    </source>
</evidence>
<keyword evidence="1" id="KW-0472">Membrane</keyword>